<gene>
    <name evidence="2" type="ORF">SBAD_LOCUS11914</name>
</gene>
<protein>
    <submittedName>
        <fullName evidence="4">Zinc finger MIZ domain-containing protein 1</fullName>
    </submittedName>
</protein>
<dbReference type="AlphaFoldDB" id="A0A183J7R6"/>
<feature type="region of interest" description="Disordered" evidence="1">
    <location>
        <begin position="293"/>
        <end position="312"/>
    </location>
</feature>
<feature type="region of interest" description="Disordered" evidence="1">
    <location>
        <begin position="58"/>
        <end position="94"/>
    </location>
</feature>
<evidence type="ECO:0000313" key="3">
    <source>
        <dbReference type="Proteomes" id="UP000270296"/>
    </source>
</evidence>
<dbReference type="OrthoDB" id="7668649at2759"/>
<feature type="region of interest" description="Disordered" evidence="1">
    <location>
        <begin position="319"/>
        <end position="359"/>
    </location>
</feature>
<evidence type="ECO:0000313" key="2">
    <source>
        <dbReference type="EMBL" id="VDP43974.1"/>
    </source>
</evidence>
<name>A0A183J7R6_9BILA</name>
<feature type="compositionally biased region" description="Polar residues" evidence="1">
    <location>
        <begin position="295"/>
        <end position="312"/>
    </location>
</feature>
<sequence length="516" mass="55853">MQWQQLVAEHEAKKQMQQNMGPALTAPLCRSAPSTPGAVDQTAPFVRPGTKMTVQGKPAMMVPPVAPPRTPQRARSSRMASTPARGNFIDSKSPVFIPMNSGQTMYGGPPNGPYDSSQPQMNYGFPAKQQQSCPRYMNAMAMGAGMCDSSAMNDPMFQAQSRQYGGIVTLSSSGLPEPQMMDPNATYGMMAADVGYMDAGFVNSPPNPYLQYQQQQHNPGAVDLNDYPPGSVIYNQMNPNLMQHMGPANPELNASNLGQQTALPMVNNTYVNATMSIQQVNIQNVSPFPPGTGVISVQSGQGPSMNGHQNYSGARFVSPVQKSAATSNRGASYSKQQRPSFTPSDSFSNAPSQFPMDIGSNNATSSGFLSGYAEPLTNLESKVPSQKLQYFPDPSQQQSQFSSGPQYCVSDAGCMPPQIMQCNLIQQQQQPPQQCLEAAGFVHGVPPHAYSVAMQGNDMNAMKRGSTQMTRFAAAPAYLQSPPNTANRDNVYQMQFHNFQQQLYATSVRRNEGNLT</sequence>
<proteinExistence type="predicted"/>
<feature type="compositionally biased region" description="Polar residues" evidence="1">
    <location>
        <begin position="320"/>
        <end position="352"/>
    </location>
</feature>
<reference evidence="4" key="1">
    <citation type="submission" date="2016-06" db="UniProtKB">
        <authorList>
            <consortium name="WormBaseParasite"/>
        </authorList>
    </citation>
    <scope>IDENTIFICATION</scope>
</reference>
<evidence type="ECO:0000256" key="1">
    <source>
        <dbReference type="SAM" id="MobiDB-lite"/>
    </source>
</evidence>
<reference evidence="2 3" key="2">
    <citation type="submission" date="2018-11" db="EMBL/GenBank/DDBJ databases">
        <authorList>
            <consortium name="Pathogen Informatics"/>
        </authorList>
    </citation>
    <scope>NUCLEOTIDE SEQUENCE [LARGE SCALE GENOMIC DNA]</scope>
</reference>
<dbReference type="WBParaSite" id="SBAD_0001231101-mRNA-1">
    <property type="protein sequence ID" value="SBAD_0001231101-mRNA-1"/>
    <property type="gene ID" value="SBAD_0001231101"/>
</dbReference>
<organism evidence="4">
    <name type="scientific">Soboliphyme baturini</name>
    <dbReference type="NCBI Taxonomy" id="241478"/>
    <lineage>
        <taxon>Eukaryota</taxon>
        <taxon>Metazoa</taxon>
        <taxon>Ecdysozoa</taxon>
        <taxon>Nematoda</taxon>
        <taxon>Enoplea</taxon>
        <taxon>Dorylaimia</taxon>
        <taxon>Dioctophymatida</taxon>
        <taxon>Dioctophymatoidea</taxon>
        <taxon>Soboliphymatidae</taxon>
        <taxon>Soboliphyme</taxon>
    </lineage>
</organism>
<accession>A0A183J7R6</accession>
<keyword evidence="3" id="KW-1185">Reference proteome</keyword>
<dbReference type="EMBL" id="UZAM01016608">
    <property type="protein sequence ID" value="VDP43974.1"/>
    <property type="molecule type" value="Genomic_DNA"/>
</dbReference>
<evidence type="ECO:0000313" key="4">
    <source>
        <dbReference type="WBParaSite" id="SBAD_0001231101-mRNA-1"/>
    </source>
</evidence>
<dbReference type="Proteomes" id="UP000270296">
    <property type="component" value="Unassembled WGS sequence"/>
</dbReference>